<evidence type="ECO:0000313" key="1">
    <source>
        <dbReference type="EMBL" id="AZQ70282.1"/>
    </source>
</evidence>
<gene>
    <name evidence="1" type="ORF">EKH77_02785</name>
</gene>
<reference evidence="1 2" key="1">
    <citation type="submission" date="2018-12" db="EMBL/GenBank/DDBJ databases">
        <title>The whole draft genome of Streptomyce luteoverticillatus CGMCC 15060.</title>
        <authorList>
            <person name="Feng Z."/>
            <person name="Chen G."/>
            <person name="Zhang J."/>
            <person name="Zhu H."/>
            <person name="Yu X."/>
            <person name="Zhang W."/>
            <person name="Zhang X."/>
        </authorList>
    </citation>
    <scope>NUCLEOTIDE SEQUENCE [LARGE SCALE GENOMIC DNA]</scope>
    <source>
        <strain evidence="1 2">CGMCC 15060</strain>
    </source>
</reference>
<organism evidence="1 2">
    <name type="scientific">Streptomyces luteoverticillatus</name>
    <name type="common">Streptoverticillium luteoverticillatus</name>
    <dbReference type="NCBI Taxonomy" id="66425"/>
    <lineage>
        <taxon>Bacteria</taxon>
        <taxon>Bacillati</taxon>
        <taxon>Actinomycetota</taxon>
        <taxon>Actinomycetes</taxon>
        <taxon>Kitasatosporales</taxon>
        <taxon>Streptomycetaceae</taxon>
        <taxon>Streptomyces</taxon>
    </lineage>
</organism>
<proteinExistence type="predicted"/>
<dbReference type="AlphaFoldDB" id="A0A3Q9FWH1"/>
<evidence type="ECO:0000313" key="2">
    <source>
        <dbReference type="Proteomes" id="UP000267900"/>
    </source>
</evidence>
<keyword evidence="2" id="KW-1185">Reference proteome</keyword>
<accession>A0A3Q9FWH1</accession>
<name>A0A3Q9FWH1_STRLT</name>
<dbReference type="OrthoDB" id="3773913at2"/>
<dbReference type="EMBL" id="CP034587">
    <property type="protein sequence ID" value="AZQ70282.1"/>
    <property type="molecule type" value="Genomic_DNA"/>
</dbReference>
<sequence>MDSQSRLLHTASGVAPVEVARRAGHSIAVLFRFYAKVIHGLQQEANERIERALTKAADTSTG</sequence>
<protein>
    <submittedName>
        <fullName evidence="1">Integrase</fullName>
    </submittedName>
</protein>
<dbReference type="Proteomes" id="UP000267900">
    <property type="component" value="Chromosome"/>
</dbReference>